<feature type="transmembrane region" description="Helical" evidence="3">
    <location>
        <begin position="54"/>
        <end position="75"/>
    </location>
</feature>
<feature type="compositionally biased region" description="Low complexity" evidence="2">
    <location>
        <begin position="275"/>
        <end position="284"/>
    </location>
</feature>
<keyword evidence="5" id="KW-1185">Reference proteome</keyword>
<reference evidence="5" key="1">
    <citation type="submission" date="2016-02" db="EMBL/GenBank/DDBJ databases">
        <title>Draft genome sequence of Microdochium bolleyi, a fungal endophyte of beachgrass.</title>
        <authorList>
            <consortium name="DOE Joint Genome Institute"/>
            <person name="David A.S."/>
            <person name="May G."/>
            <person name="Haridas S."/>
            <person name="Lim J."/>
            <person name="Wang M."/>
            <person name="Labutti K."/>
            <person name="Lipzen A."/>
            <person name="Barry K."/>
            <person name="Grigoriev I.V."/>
        </authorList>
    </citation>
    <scope>NUCLEOTIDE SEQUENCE [LARGE SCALE GENOMIC DNA]</scope>
    <source>
        <strain evidence="5">J235TASD1</strain>
    </source>
</reference>
<evidence type="ECO:0008006" key="6">
    <source>
        <dbReference type="Google" id="ProtNLM"/>
    </source>
</evidence>
<organism evidence="4 5">
    <name type="scientific">Microdochium bolleyi</name>
    <dbReference type="NCBI Taxonomy" id="196109"/>
    <lineage>
        <taxon>Eukaryota</taxon>
        <taxon>Fungi</taxon>
        <taxon>Dikarya</taxon>
        <taxon>Ascomycota</taxon>
        <taxon>Pezizomycotina</taxon>
        <taxon>Sordariomycetes</taxon>
        <taxon>Xylariomycetidae</taxon>
        <taxon>Xylariales</taxon>
        <taxon>Microdochiaceae</taxon>
        <taxon>Microdochium</taxon>
    </lineage>
</organism>
<dbReference type="GO" id="GO:0043386">
    <property type="term" value="P:mycotoxin biosynthetic process"/>
    <property type="evidence" value="ECO:0007669"/>
    <property type="project" value="InterPro"/>
</dbReference>
<sequence length="371" mass="40738">MMNRAKEEEQSVPLNHGSPEDDDLDSEYGSQSSSTPFNGGHHVPQRRRGICGTYLGPIVGYVLCAAVFTFIGAQITRHNLDLDARCSRYTNKYSPVVKEVDIKYSMKQFNGSFMVEDVYRRPGSPEVDAAWEALGVDARPGVISEEDGLASGLGPGHLQVSKKYGGGFFVNVEAMHHLHCLNLVRKSLYFNYDYYKKMGHHAFSNSEDILHLHVTHCLDTIRQVLMCNADTGVLGQVWSLAHAGEGSHGHGQDGLPSHAISGGSTAHKVSGDAHSSNSDSSSSSSRERRRRLQRRGSDASTPGKQPAHKEGSGKGQPPRPQAFPDFNTQHKCKNFDAIRDYAIRLQAPPNDRLPPDFIAHANMDYVVMGTP</sequence>
<keyword evidence="3" id="KW-0812">Transmembrane</keyword>
<evidence type="ECO:0000256" key="2">
    <source>
        <dbReference type="SAM" id="MobiDB-lite"/>
    </source>
</evidence>
<feature type="region of interest" description="Disordered" evidence="2">
    <location>
        <begin position="244"/>
        <end position="328"/>
    </location>
</feature>
<dbReference type="OrthoDB" id="3687641at2759"/>
<evidence type="ECO:0000313" key="5">
    <source>
        <dbReference type="Proteomes" id="UP000070501"/>
    </source>
</evidence>
<dbReference type="PANTHER" id="PTHR33365">
    <property type="entry name" value="YALI0B05434P"/>
    <property type="match status" value="1"/>
</dbReference>
<comment type="similarity">
    <text evidence="1">Belongs to the ustYa family.</text>
</comment>
<dbReference type="InParanoid" id="A0A136J8L5"/>
<dbReference type="Proteomes" id="UP000070501">
    <property type="component" value="Unassembled WGS sequence"/>
</dbReference>
<evidence type="ECO:0000313" key="4">
    <source>
        <dbReference type="EMBL" id="KXJ93484.1"/>
    </source>
</evidence>
<protein>
    <recommendedName>
        <fullName evidence="6">Tat pathway signal sequence</fullName>
    </recommendedName>
</protein>
<dbReference type="STRING" id="196109.A0A136J8L5"/>
<accession>A0A136J8L5</accession>
<evidence type="ECO:0000256" key="1">
    <source>
        <dbReference type="ARBA" id="ARBA00035112"/>
    </source>
</evidence>
<dbReference type="Pfam" id="PF11807">
    <property type="entry name" value="UstYa"/>
    <property type="match status" value="1"/>
</dbReference>
<dbReference type="PANTHER" id="PTHR33365:SF13">
    <property type="entry name" value="TAT PATHWAY SIGNAL SEQUENCE"/>
    <property type="match status" value="1"/>
</dbReference>
<feature type="region of interest" description="Disordered" evidence="2">
    <location>
        <begin position="1"/>
        <end position="44"/>
    </location>
</feature>
<keyword evidence="3" id="KW-0472">Membrane</keyword>
<keyword evidence="3" id="KW-1133">Transmembrane helix</keyword>
<evidence type="ECO:0000256" key="3">
    <source>
        <dbReference type="SAM" id="Phobius"/>
    </source>
</evidence>
<feature type="compositionally biased region" description="Polar residues" evidence="2">
    <location>
        <begin position="28"/>
        <end position="37"/>
    </location>
</feature>
<gene>
    <name evidence="4" type="ORF">Micbo1qcDRAFT_232995</name>
</gene>
<dbReference type="EMBL" id="KQ964248">
    <property type="protein sequence ID" value="KXJ93484.1"/>
    <property type="molecule type" value="Genomic_DNA"/>
</dbReference>
<dbReference type="AlphaFoldDB" id="A0A136J8L5"/>
<proteinExistence type="inferred from homology"/>
<dbReference type="InterPro" id="IPR021765">
    <property type="entry name" value="UstYa-like"/>
</dbReference>
<name>A0A136J8L5_9PEZI</name>